<evidence type="ECO:0000256" key="1">
    <source>
        <dbReference type="SAM" id="MobiDB-lite"/>
    </source>
</evidence>
<accession>K0RYN1</accession>
<reference evidence="3 4" key="1">
    <citation type="journal article" date="2012" name="Genome Biol.">
        <title>Genome and low-iron response of an oceanic diatom adapted to chronic iron limitation.</title>
        <authorList>
            <person name="Lommer M."/>
            <person name="Specht M."/>
            <person name="Roy A.S."/>
            <person name="Kraemer L."/>
            <person name="Andreson R."/>
            <person name="Gutowska M.A."/>
            <person name="Wolf J."/>
            <person name="Bergner S.V."/>
            <person name="Schilhabel M.B."/>
            <person name="Klostermeier U.C."/>
            <person name="Beiko R.G."/>
            <person name="Rosenstiel P."/>
            <person name="Hippler M."/>
            <person name="Laroche J."/>
        </authorList>
    </citation>
    <scope>NUCLEOTIDE SEQUENCE [LARGE SCALE GENOMIC DNA]</scope>
    <source>
        <strain evidence="3 4">CCMP1005</strain>
    </source>
</reference>
<feature type="chain" id="PRO_5003836672" evidence="2">
    <location>
        <begin position="22"/>
        <end position="190"/>
    </location>
</feature>
<feature type="compositionally biased region" description="Basic and acidic residues" evidence="1">
    <location>
        <begin position="83"/>
        <end position="92"/>
    </location>
</feature>
<proteinExistence type="predicted"/>
<dbReference type="EMBL" id="AGNL01041120">
    <property type="protein sequence ID" value="EJK51732.1"/>
    <property type="molecule type" value="Genomic_DNA"/>
</dbReference>
<sequence>MAGRAVFQLHCLASFLAAVCASFNFLDATHRGERAETEEPRGLTAAPLDEARRASRVCAARVLPPTVHRCPCGWDLTRISHGSHTEKEDRRNGNHGATGLRRQQQRLGLGRRGLGPRGGGARPGAVARPGEEEEEEALADQEKEGWQVCLRFIPVMALHLLHGVLVSFQCLSVLLFGCKTFHECPLDILN</sequence>
<keyword evidence="4" id="KW-1185">Reference proteome</keyword>
<evidence type="ECO:0000313" key="4">
    <source>
        <dbReference type="Proteomes" id="UP000266841"/>
    </source>
</evidence>
<feature type="compositionally biased region" description="Gly residues" evidence="1">
    <location>
        <begin position="110"/>
        <end position="122"/>
    </location>
</feature>
<feature type="signal peptide" evidence="2">
    <location>
        <begin position="1"/>
        <end position="21"/>
    </location>
</feature>
<protein>
    <submittedName>
        <fullName evidence="3">Uncharacterized protein</fullName>
    </submittedName>
</protein>
<feature type="region of interest" description="Disordered" evidence="1">
    <location>
        <begin position="83"/>
        <end position="138"/>
    </location>
</feature>
<dbReference type="Proteomes" id="UP000266841">
    <property type="component" value="Unassembled WGS sequence"/>
</dbReference>
<keyword evidence="2" id="KW-0732">Signal</keyword>
<comment type="caution">
    <text evidence="3">The sequence shown here is derived from an EMBL/GenBank/DDBJ whole genome shotgun (WGS) entry which is preliminary data.</text>
</comment>
<feature type="compositionally biased region" description="Low complexity" evidence="1">
    <location>
        <begin position="99"/>
        <end position="108"/>
    </location>
</feature>
<dbReference type="AlphaFoldDB" id="K0RYN1"/>
<gene>
    <name evidence="3" type="ORF">THAOC_29072</name>
</gene>
<name>K0RYN1_THAOC</name>
<organism evidence="3 4">
    <name type="scientific">Thalassiosira oceanica</name>
    <name type="common">Marine diatom</name>
    <dbReference type="NCBI Taxonomy" id="159749"/>
    <lineage>
        <taxon>Eukaryota</taxon>
        <taxon>Sar</taxon>
        <taxon>Stramenopiles</taxon>
        <taxon>Ochrophyta</taxon>
        <taxon>Bacillariophyta</taxon>
        <taxon>Coscinodiscophyceae</taxon>
        <taxon>Thalassiosirophycidae</taxon>
        <taxon>Thalassiosirales</taxon>
        <taxon>Thalassiosiraceae</taxon>
        <taxon>Thalassiosira</taxon>
    </lineage>
</organism>
<evidence type="ECO:0000313" key="3">
    <source>
        <dbReference type="EMBL" id="EJK51732.1"/>
    </source>
</evidence>
<evidence type="ECO:0000256" key="2">
    <source>
        <dbReference type="SAM" id="SignalP"/>
    </source>
</evidence>